<proteinExistence type="predicted"/>
<dbReference type="PANTHER" id="PTHR31973">
    <property type="entry name" value="POLYPROTEIN, PUTATIVE-RELATED"/>
    <property type="match status" value="1"/>
</dbReference>
<dbReference type="AlphaFoldDB" id="A0A1D8N5D4"/>
<evidence type="ECO:0000256" key="2">
    <source>
        <dbReference type="ARBA" id="ARBA00022771"/>
    </source>
</evidence>
<evidence type="ECO:0000313" key="7">
    <source>
        <dbReference type="EMBL" id="AOW00826.1"/>
    </source>
</evidence>
<organism evidence="7 8">
    <name type="scientific">Yarrowia lipolytica</name>
    <name type="common">Candida lipolytica</name>
    <dbReference type="NCBI Taxonomy" id="4952"/>
    <lineage>
        <taxon>Eukaryota</taxon>
        <taxon>Fungi</taxon>
        <taxon>Dikarya</taxon>
        <taxon>Ascomycota</taxon>
        <taxon>Saccharomycotina</taxon>
        <taxon>Dipodascomycetes</taxon>
        <taxon>Dipodascales</taxon>
        <taxon>Dipodascales incertae sedis</taxon>
        <taxon>Yarrowia</taxon>
    </lineage>
</organism>
<name>A0A1D8N5D4_YARLL</name>
<keyword evidence="3" id="KW-0862">Zinc</keyword>
<dbReference type="VEuPathDB" id="FungiDB:YALI1_A18752g"/>
<dbReference type="PANTHER" id="PTHR31973:SF187">
    <property type="entry name" value="MUTATOR TRANSPOSASE MUDRA PROTEIN"/>
    <property type="match status" value="1"/>
</dbReference>
<dbReference type="InterPro" id="IPR006564">
    <property type="entry name" value="Znf_PMZ"/>
</dbReference>
<dbReference type="VEuPathDB" id="FungiDB:YALI0_A18271g"/>
<dbReference type="GeneID" id="2906064"/>
<dbReference type="GO" id="GO:0008270">
    <property type="term" value="F:zinc ion binding"/>
    <property type="evidence" value="ECO:0007669"/>
    <property type="project" value="UniProtKB-KW"/>
</dbReference>
<dbReference type="RefSeq" id="XP_500195.3">
    <property type="nucleotide sequence ID" value="XM_500195.3"/>
</dbReference>
<dbReference type="PROSITE" id="PS50966">
    <property type="entry name" value="ZF_SWIM"/>
    <property type="match status" value="1"/>
</dbReference>
<feature type="region of interest" description="Disordered" evidence="5">
    <location>
        <begin position="211"/>
        <end position="246"/>
    </location>
</feature>
<protein>
    <recommendedName>
        <fullName evidence="6">SWIM-type domain-containing protein</fullName>
    </recommendedName>
</protein>
<feature type="region of interest" description="Disordered" evidence="5">
    <location>
        <begin position="73"/>
        <end position="98"/>
    </location>
</feature>
<evidence type="ECO:0000256" key="3">
    <source>
        <dbReference type="ARBA" id="ARBA00022833"/>
    </source>
</evidence>
<feature type="domain" description="SWIM-type" evidence="6">
    <location>
        <begin position="856"/>
        <end position="888"/>
    </location>
</feature>
<dbReference type="EMBL" id="CP017553">
    <property type="protein sequence ID" value="AOW00826.1"/>
    <property type="molecule type" value="Genomic_DNA"/>
</dbReference>
<keyword evidence="1" id="KW-0479">Metal-binding</keyword>
<sequence length="971" mass="110513">MNNDYPIYFEGAKRPAPDDRYIYDHTQTQVPLQPLPQQPLQQTPNVYPPFDPQQSLLFDPSINGQSLQDLYQDKPGLFDYPKPPSPPPAHSVSPPKVVKRRRCRAMEDSKTVNNWEDLSLKEGYKSFLSTAMKLNITTGVAWTSLDAALLDIWCFNQFVLKKWVEYRNKGTANGINYLCRHCKGYKIRIHMFPKELYNKCTVTQYSPHDPDCTAPRHPPVDMEASSKTVNKARENNTTAPPSKAKRPERLPRFSVLYPMYFFIYAVRDKEGKVVSTKTQEGAKVLKMAFYGKEVLDDDPGMNSRLDRSAGDIFHLYQKLGIRNSSEMFDLLIPLLVYLQYVNRDSYSSVLVSSPERGVYQIGHETPKEAFVLNPPVVRGPPKPYYHLDPKVRAYWESQMGPLHSDAELCRFYGCNPRTYQFKNTSVKDGEEMYEPTGGTPTLNLKNFQSWEEEKGKRANTQFDEDFFEKFLAESFSGDKEKHLNHVYSSRAGRLDETASETTIEESFDIARLQQVIESYLGNTSKTEDEKLTVEGLFCSTGSVKNYIFASKSVFVLASMRLNCLLDGSKYTLLSARMIDGDDVVLTVAFAIVQTDGYKHWKYFLSNMKECFSDYFLSHRAVTFMCTFNSALEQAASEVFPEAQLCVGPRDLCARVAEYIPVESRSDFNLKFWAAATDYNPDRVLTVYHQMLELLPSNNDPEYLELVRKLHELPCWTDAFAKQRKFGTVDLFCGLSVNDVRSLMTYPIFVFVFCAHRIVDASLMESKTTGEADPVDGDPLGNVLLPAPHARLMAIATCSKYYEVSAINGDTVAVHKMYIPPSQFGEFAQAHLEAFVVGSLTAAQLRRAGFIMQDSDFRVDLVERTCTCGLFQNAFMPCSHAYTAILAKGYSVFEFIGPHYYRHNCKLWLKQSDCTRAAFSTLMRGVLCCKRAIAERSQTKFQVPPWFEIRQRGRPKNAGKLLPSIEGFNISH</sequence>
<reference evidence="7 8" key="1">
    <citation type="journal article" date="2016" name="PLoS ONE">
        <title>Sequence Assembly of Yarrowia lipolytica Strain W29/CLIB89 Shows Transposable Element Diversity.</title>
        <authorList>
            <person name="Magnan C."/>
            <person name="Yu J."/>
            <person name="Chang I."/>
            <person name="Jahn E."/>
            <person name="Kanomata Y."/>
            <person name="Wu J."/>
            <person name="Zeller M."/>
            <person name="Oakes M."/>
            <person name="Baldi P."/>
            <person name="Sandmeyer S."/>
        </authorList>
    </citation>
    <scope>NUCLEOTIDE SEQUENCE [LARGE SCALE GENOMIC DNA]</scope>
    <source>
        <strain evidence="8">CLIB89(W29)</strain>
    </source>
</reference>
<evidence type="ECO:0000259" key="6">
    <source>
        <dbReference type="PROSITE" id="PS50966"/>
    </source>
</evidence>
<dbReference type="KEGG" id="yli:2906064"/>
<keyword evidence="2 4" id="KW-0863">Zinc-finger</keyword>
<dbReference type="Pfam" id="PF04434">
    <property type="entry name" value="SWIM"/>
    <property type="match status" value="1"/>
</dbReference>
<dbReference type="InterPro" id="IPR007527">
    <property type="entry name" value="Znf_SWIM"/>
</dbReference>
<feature type="compositionally biased region" description="Polar residues" evidence="5">
    <location>
        <begin position="225"/>
        <end position="240"/>
    </location>
</feature>
<evidence type="ECO:0000313" key="8">
    <source>
        <dbReference type="Proteomes" id="UP000182444"/>
    </source>
</evidence>
<evidence type="ECO:0000256" key="4">
    <source>
        <dbReference type="PROSITE-ProRule" id="PRU00325"/>
    </source>
</evidence>
<evidence type="ECO:0000256" key="5">
    <source>
        <dbReference type="SAM" id="MobiDB-lite"/>
    </source>
</evidence>
<dbReference type="Proteomes" id="UP000182444">
    <property type="component" value="Chromosome 1A"/>
</dbReference>
<accession>A0A1D8N5D4</accession>
<evidence type="ECO:0000256" key="1">
    <source>
        <dbReference type="ARBA" id="ARBA00022723"/>
    </source>
</evidence>
<gene>
    <name evidence="7" type="ORF">YALI1_A18752g</name>
</gene>
<dbReference type="SMART" id="SM00575">
    <property type="entry name" value="ZnF_PMZ"/>
    <property type="match status" value="1"/>
</dbReference>